<gene>
    <name evidence="1" type="ORF">RR46_12392</name>
</gene>
<dbReference type="Proteomes" id="UP000053268">
    <property type="component" value="Unassembled WGS sequence"/>
</dbReference>
<evidence type="ECO:0000313" key="1">
    <source>
        <dbReference type="EMBL" id="KPI96362.1"/>
    </source>
</evidence>
<reference evidence="1 2" key="1">
    <citation type="journal article" date="2015" name="Nat. Commun.">
        <title>Outbred genome sequencing and CRISPR/Cas9 gene editing in butterflies.</title>
        <authorList>
            <person name="Li X."/>
            <person name="Fan D."/>
            <person name="Zhang W."/>
            <person name="Liu G."/>
            <person name="Zhang L."/>
            <person name="Zhao L."/>
            <person name="Fang X."/>
            <person name="Chen L."/>
            <person name="Dong Y."/>
            <person name="Chen Y."/>
            <person name="Ding Y."/>
            <person name="Zhao R."/>
            <person name="Feng M."/>
            <person name="Zhu Y."/>
            <person name="Feng Y."/>
            <person name="Jiang X."/>
            <person name="Zhu D."/>
            <person name="Xiang H."/>
            <person name="Feng X."/>
            <person name="Li S."/>
            <person name="Wang J."/>
            <person name="Zhang G."/>
            <person name="Kronforst M.R."/>
            <person name="Wang W."/>
        </authorList>
    </citation>
    <scope>NUCLEOTIDE SEQUENCE [LARGE SCALE GENOMIC DNA]</scope>
    <source>
        <strain evidence="1">Ya'a_city_454_Px</strain>
        <tissue evidence="1">Whole body</tissue>
    </source>
</reference>
<proteinExistence type="predicted"/>
<evidence type="ECO:0000313" key="2">
    <source>
        <dbReference type="Proteomes" id="UP000053268"/>
    </source>
</evidence>
<name>A0A194PSS5_PAPXU</name>
<organism evidence="1 2">
    <name type="scientific">Papilio xuthus</name>
    <name type="common">Asian swallowtail butterfly</name>
    <dbReference type="NCBI Taxonomy" id="66420"/>
    <lineage>
        <taxon>Eukaryota</taxon>
        <taxon>Metazoa</taxon>
        <taxon>Ecdysozoa</taxon>
        <taxon>Arthropoda</taxon>
        <taxon>Hexapoda</taxon>
        <taxon>Insecta</taxon>
        <taxon>Pterygota</taxon>
        <taxon>Neoptera</taxon>
        <taxon>Endopterygota</taxon>
        <taxon>Lepidoptera</taxon>
        <taxon>Glossata</taxon>
        <taxon>Ditrysia</taxon>
        <taxon>Papilionoidea</taxon>
        <taxon>Papilionidae</taxon>
        <taxon>Papilioninae</taxon>
        <taxon>Papilio</taxon>
    </lineage>
</organism>
<sequence>MESPKPDLVAIYRLEFYKKKKNWKLSDAKKYKRDKISNLKKLLNQTYDVDEPKVEFSQLNNAFLDTEPDNSVTTNMQLVNISKDIENANHVSNLATDVQEIKQIKDNTVELVELPEISSLDGRIEVVQNYLDPQTEDLQNNSNNYRYLEDDKYWQDHNGNWRIVPDFGQYYPNDLSQVNNGLDCGDNAANTLDWRQREDPFWVPTDDLHWLSNNLYSYGGVEADNFEMQSSNNSVDSWGEFVRGADVAPHSSEIELTLPKSLNEADVSANSLACLSSAQLRAAVQAHTNLLRSLLNEENQRKRIRSCLSLTNPTLYGGDGVIFSPRAVTEASSYDEQPTHDYDTSCHRADELTREKTFIKTFDDIFLAGSYKSEIQDSGRGRGRLQKSDFQINLQRPIGVGRGRPCKF</sequence>
<dbReference type="AlphaFoldDB" id="A0A194PSS5"/>
<accession>A0A194PSS5</accession>
<keyword evidence="2" id="KW-1185">Reference proteome</keyword>
<dbReference type="EMBL" id="KQ459593">
    <property type="protein sequence ID" value="KPI96362.1"/>
    <property type="molecule type" value="Genomic_DNA"/>
</dbReference>
<protein>
    <submittedName>
        <fullName evidence="1">Uncharacterized protein</fullName>
    </submittedName>
</protein>